<proteinExistence type="predicted"/>
<organism evidence="2 3">
    <name type="scientific">Paenibacillus nuruki</name>
    <dbReference type="NCBI Taxonomy" id="1886670"/>
    <lineage>
        <taxon>Bacteria</taxon>
        <taxon>Bacillati</taxon>
        <taxon>Bacillota</taxon>
        <taxon>Bacilli</taxon>
        <taxon>Bacillales</taxon>
        <taxon>Paenibacillaceae</taxon>
        <taxon>Paenibacillus</taxon>
    </lineage>
</organism>
<feature type="transmembrane region" description="Helical" evidence="1">
    <location>
        <begin position="44"/>
        <end position="64"/>
    </location>
</feature>
<protein>
    <submittedName>
        <fullName evidence="2">Uncharacterized protein</fullName>
    </submittedName>
</protein>
<sequence>MNLLGTADISLPFYVMLFLFSFIIVPLVSLSVFNFSQARRKQGVSFLIAGFGFFMIFRAVTQFLF</sequence>
<feature type="transmembrane region" description="Helical" evidence="1">
    <location>
        <begin position="12"/>
        <end position="32"/>
    </location>
</feature>
<evidence type="ECO:0000313" key="3">
    <source>
        <dbReference type="Proteomes" id="UP000094578"/>
    </source>
</evidence>
<keyword evidence="1" id="KW-0812">Transmembrane</keyword>
<reference evidence="2 3" key="1">
    <citation type="submission" date="2016-08" db="EMBL/GenBank/DDBJ databases">
        <title>Genome sequencing of Paenibacillus sp. TI45-13ar, isolated from Korean traditional nuruk.</title>
        <authorList>
            <person name="Kim S.-J."/>
        </authorList>
    </citation>
    <scope>NUCLEOTIDE SEQUENCE [LARGE SCALE GENOMIC DNA]</scope>
    <source>
        <strain evidence="2 3">TI45-13ar</strain>
    </source>
</reference>
<keyword evidence="3" id="KW-1185">Reference proteome</keyword>
<accession>A0A1E3L9K8</accession>
<keyword evidence="1" id="KW-0472">Membrane</keyword>
<keyword evidence="1" id="KW-1133">Transmembrane helix</keyword>
<evidence type="ECO:0000256" key="1">
    <source>
        <dbReference type="SAM" id="Phobius"/>
    </source>
</evidence>
<comment type="caution">
    <text evidence="2">The sequence shown here is derived from an EMBL/GenBank/DDBJ whole genome shotgun (WGS) entry which is preliminary data.</text>
</comment>
<gene>
    <name evidence="2" type="ORF">PTI45_00147</name>
</gene>
<dbReference type="EMBL" id="MDER01000002">
    <property type="protein sequence ID" value="ODP30426.1"/>
    <property type="molecule type" value="Genomic_DNA"/>
</dbReference>
<dbReference type="RefSeq" id="WP_069325634.1">
    <property type="nucleotide sequence ID" value="NZ_MDER01000002.1"/>
</dbReference>
<name>A0A1E3L9K8_9BACL</name>
<evidence type="ECO:0000313" key="2">
    <source>
        <dbReference type="EMBL" id="ODP30426.1"/>
    </source>
</evidence>
<dbReference type="AlphaFoldDB" id="A0A1E3L9K8"/>
<dbReference type="Proteomes" id="UP000094578">
    <property type="component" value="Unassembled WGS sequence"/>
</dbReference>